<dbReference type="PANTHER" id="PTHR43236">
    <property type="entry name" value="ANTITOXIN HIGA1"/>
    <property type="match status" value="1"/>
</dbReference>
<feature type="compositionally biased region" description="Basic and acidic residues" evidence="2">
    <location>
        <begin position="347"/>
        <end position="366"/>
    </location>
</feature>
<comment type="caution">
    <text evidence="4">The sequence shown here is derived from an EMBL/GenBank/DDBJ whole genome shotgun (WGS) entry which is preliminary data.</text>
</comment>
<dbReference type="SUPFAM" id="SSF47413">
    <property type="entry name" value="lambda repressor-like DNA-binding domains"/>
    <property type="match status" value="1"/>
</dbReference>
<evidence type="ECO:0000256" key="2">
    <source>
        <dbReference type="SAM" id="MobiDB-lite"/>
    </source>
</evidence>
<dbReference type="EMBL" id="JAGIOC010000001">
    <property type="protein sequence ID" value="MBP2409017.1"/>
    <property type="molecule type" value="Genomic_DNA"/>
</dbReference>
<gene>
    <name evidence="4" type="ORF">JOF44_001920</name>
</gene>
<keyword evidence="5" id="KW-1185">Reference proteome</keyword>
<evidence type="ECO:0000256" key="1">
    <source>
        <dbReference type="ARBA" id="ARBA00007227"/>
    </source>
</evidence>
<dbReference type="CDD" id="cd00093">
    <property type="entry name" value="HTH_XRE"/>
    <property type="match status" value="1"/>
</dbReference>
<dbReference type="Pfam" id="PF01381">
    <property type="entry name" value="HTH_3"/>
    <property type="match status" value="1"/>
</dbReference>
<protein>
    <submittedName>
        <fullName evidence="4">Transcriptional regulator with XRE-family HTH domain</fullName>
    </submittedName>
</protein>
<evidence type="ECO:0000313" key="5">
    <source>
        <dbReference type="Proteomes" id="UP000698222"/>
    </source>
</evidence>
<dbReference type="PROSITE" id="PS50943">
    <property type="entry name" value="HTH_CROC1"/>
    <property type="match status" value="1"/>
</dbReference>
<dbReference type="Gene3D" id="1.10.10.2910">
    <property type="match status" value="1"/>
</dbReference>
<sequence length="366" mass="40279">MDKQTLGRRIVRAREASGHTQTELAGMLGVDRSAISRLESGERKLDVAELMRLCEALDVPLAHLVGDEPQTVASRRRDSGADGGSSWSMDVALQLMSQDAVTLQRMSLLETPTGRPELRAPQSHEEAEQAARAVREALGLEDGPVHDLGSVAESLGLSCYVSDEGVGDGAFTIVDSSSPELGVAVISGDAPTGRRRMTLAHEIGHWVFGDAYDSGAAWDERMIFSFAIHFLMPRNAAIIEWNRHGSWDIRDRALRLAAEFRLSWSATLNQLMTIGLIDGPQRDSLGRAVPKHGDYVRLRLQIVDELEPPYLPPNWRAAAVEAFVDERLTLDRTLRILRGTVTADELPEPRPRTRDDLRESLAGHGD</sequence>
<organism evidence="4 5">
    <name type="scientific">Brachybacterium fresconis</name>
    <dbReference type="NCBI Taxonomy" id="173363"/>
    <lineage>
        <taxon>Bacteria</taxon>
        <taxon>Bacillati</taxon>
        <taxon>Actinomycetota</taxon>
        <taxon>Actinomycetes</taxon>
        <taxon>Micrococcales</taxon>
        <taxon>Dermabacteraceae</taxon>
        <taxon>Brachybacterium</taxon>
    </lineage>
</organism>
<name>A0ABS4YKU2_9MICO</name>
<evidence type="ECO:0000259" key="3">
    <source>
        <dbReference type="PROSITE" id="PS50943"/>
    </source>
</evidence>
<dbReference type="SMART" id="SM00530">
    <property type="entry name" value="HTH_XRE"/>
    <property type="match status" value="1"/>
</dbReference>
<feature type="domain" description="HTH cro/C1-type" evidence="3">
    <location>
        <begin position="10"/>
        <end position="64"/>
    </location>
</feature>
<dbReference type="Pfam" id="PF06114">
    <property type="entry name" value="Peptidase_M78"/>
    <property type="match status" value="1"/>
</dbReference>
<dbReference type="Gene3D" id="1.10.260.40">
    <property type="entry name" value="lambda repressor-like DNA-binding domains"/>
    <property type="match status" value="1"/>
</dbReference>
<dbReference type="InterPro" id="IPR010982">
    <property type="entry name" value="Lambda_DNA-bd_dom_sf"/>
</dbReference>
<evidence type="ECO:0000313" key="4">
    <source>
        <dbReference type="EMBL" id="MBP2409017.1"/>
    </source>
</evidence>
<dbReference type="InterPro" id="IPR052345">
    <property type="entry name" value="Rad_response_metalloprotease"/>
</dbReference>
<dbReference type="PANTHER" id="PTHR43236:SF1">
    <property type="entry name" value="BLL7220 PROTEIN"/>
    <property type="match status" value="1"/>
</dbReference>
<comment type="similarity">
    <text evidence="1">Belongs to the short-chain fatty acyl-CoA assimilation regulator (ScfR) family.</text>
</comment>
<dbReference type="Proteomes" id="UP000698222">
    <property type="component" value="Unassembled WGS sequence"/>
</dbReference>
<feature type="region of interest" description="Disordered" evidence="2">
    <location>
        <begin position="345"/>
        <end position="366"/>
    </location>
</feature>
<dbReference type="InterPro" id="IPR001387">
    <property type="entry name" value="Cro/C1-type_HTH"/>
</dbReference>
<dbReference type="InterPro" id="IPR010359">
    <property type="entry name" value="IrrE_HExxH"/>
</dbReference>
<accession>A0ABS4YKU2</accession>
<dbReference type="RefSeq" id="WP_209890331.1">
    <property type="nucleotide sequence ID" value="NZ_BAAAJV010000012.1"/>
</dbReference>
<proteinExistence type="inferred from homology"/>
<reference evidence="4 5" key="1">
    <citation type="submission" date="2021-03" db="EMBL/GenBank/DDBJ databases">
        <title>Sequencing the genomes of 1000 actinobacteria strains.</title>
        <authorList>
            <person name="Klenk H.-P."/>
        </authorList>
    </citation>
    <scope>NUCLEOTIDE SEQUENCE [LARGE SCALE GENOMIC DNA]</scope>
    <source>
        <strain evidence="4 5">DSM 14564</strain>
    </source>
</reference>